<name>A0A2W5BZE3_9BACT</name>
<dbReference type="AlphaFoldDB" id="A0A2W5BZE3"/>
<gene>
    <name evidence="4" type="ORF">DI626_01745</name>
</gene>
<feature type="chain" id="PRO_5016125253" evidence="3">
    <location>
        <begin position="28"/>
        <end position="1154"/>
    </location>
</feature>
<keyword evidence="3" id="KW-0732">Signal</keyword>
<dbReference type="PANTHER" id="PTHR45615">
    <property type="entry name" value="MYOSIN HEAVY CHAIN, NON-MUSCLE"/>
    <property type="match status" value="1"/>
</dbReference>
<feature type="coiled-coil region" evidence="1">
    <location>
        <begin position="564"/>
        <end position="980"/>
    </location>
</feature>
<evidence type="ECO:0000256" key="2">
    <source>
        <dbReference type="SAM" id="MobiDB-lite"/>
    </source>
</evidence>
<evidence type="ECO:0000256" key="3">
    <source>
        <dbReference type="SAM" id="SignalP"/>
    </source>
</evidence>
<sequence>MRRQKYFKSAFFAALLVSASMFSPAMGQEQSLQPMGSWALTKVDRSAQGGNSYCTLSRKYDGNIVVSLGRNQTEEYSLAIDFQKDVFPKDEALKINLQPGPGQIRAYDMMPTSQKAVVIRLGWDTGFFDALNQSQQMKVKIADKGYSFAMPEINKGQTDLNECMDGLKTAAKGGAKEAAPTTDVLAAQAGSGSSKFSAAKAPDSMAAVANVAAQKDSIAEQEKKILKNFADNMMAQEEGVSKKADSKNFAGKAKKEEPIKQAALEPKSLESKKTDFAAPEKAVAASEKPVELVQRPAENGALLAAIAAQKDLQAQRDKLQQKLQSAEAERQKVASKADENVAQMESSIKGYEQRVASLAAENDKLKSQSVAASATEAQKQEALKQIVMVQAEKTALEAKVKQAEEQARKAMEAKNAADAADAADAAEMAKMTAQMQQIEQRVSALTAENAALKQTSAGVSDAQQKLASVQAEKASLEQKVKQMEAAAQKNALAASSAAATATTLSSDAKAKAEQLAALEKQSGDYQKQLIDFQKEIATLTAENATLKTATADKAKQGTTSAAQVTDLQQKLAALSTENSTLKQALDAKASGNMTPMPGASKQIEELQAQNKALQDKLAAAEKAVASSAGDDKVAALVQAKTQELEAANKQLEEKLAAAEKAAVAPAAGQDKAATQAIAAAEAKAQELDIRNKQLEDTLRQAQTRIAETALNTESKALRKIADLESRLDAAQKDNASLAKQLDDKRLGQEDSRLKLVAGDWNLESATKRYNEAEREIRRLGQQLEVERTSCNREKSEIENMLFDPAVTEQKQIEKLNDLQEKLHQAEAAMKDQQKLVQYTVDQQLAQKTQALEAEKASLQQQVASLKDAGGAAAVEPAAGGSSNAAMSKQIADMQKALADAKMESQKLRAENSALVNQSEQARAQLAEVQNNGGARADHVAAANIEMEKLKRQLELKDKESLTYQNQLASAQKEIRAAKQQEAAERDFIAAKMNSTQPAAGNAAKVAETVKVAAVAPARAAAGFGRENVQGLLQKAGITAGVQAAGAGSFGWSQNGIKGTASVSAMNGGFDAMVQQYIAQQKGQCNGDFASMPSPAAGGAKKNALYEVACVGAQSSSSSLVFFEDNGSFVAMSSQTTPENMDNAMDVRDRIASNL</sequence>
<reference evidence="4 5" key="1">
    <citation type="submission" date="2017-08" db="EMBL/GenBank/DDBJ databases">
        <title>Infants hospitalized years apart are colonized by the same room-sourced microbial strains.</title>
        <authorList>
            <person name="Brooks B."/>
            <person name="Olm M.R."/>
            <person name="Firek B.A."/>
            <person name="Baker R."/>
            <person name="Thomas B.C."/>
            <person name="Morowitz M.J."/>
            <person name="Banfield J.F."/>
        </authorList>
    </citation>
    <scope>NUCLEOTIDE SEQUENCE [LARGE SCALE GENOMIC DNA]</scope>
    <source>
        <strain evidence="4">S2_018_000_R2_104</strain>
    </source>
</reference>
<protein>
    <submittedName>
        <fullName evidence="4">Uncharacterized protein</fullName>
    </submittedName>
</protein>
<accession>A0A2W5BZE3</accession>
<evidence type="ECO:0000313" key="5">
    <source>
        <dbReference type="Proteomes" id="UP000249557"/>
    </source>
</evidence>
<feature type="region of interest" description="Disordered" evidence="2">
    <location>
        <begin position="240"/>
        <end position="260"/>
    </location>
</feature>
<keyword evidence="1" id="KW-0175">Coiled coil</keyword>
<comment type="caution">
    <text evidence="4">The sequence shown here is derived from an EMBL/GenBank/DDBJ whole genome shotgun (WGS) entry which is preliminary data.</text>
</comment>
<evidence type="ECO:0000313" key="4">
    <source>
        <dbReference type="EMBL" id="PZO88441.1"/>
    </source>
</evidence>
<dbReference type="Proteomes" id="UP000249557">
    <property type="component" value="Unassembled WGS sequence"/>
</dbReference>
<dbReference type="PANTHER" id="PTHR45615:SF80">
    <property type="entry name" value="GRIP DOMAIN-CONTAINING PROTEIN"/>
    <property type="match status" value="1"/>
</dbReference>
<organism evidence="4 5">
    <name type="scientific">Micavibrio aeruginosavorus</name>
    <dbReference type="NCBI Taxonomy" id="349221"/>
    <lineage>
        <taxon>Bacteria</taxon>
        <taxon>Pseudomonadati</taxon>
        <taxon>Bdellovibrionota</taxon>
        <taxon>Bdellovibrionia</taxon>
        <taxon>Bdellovibrionales</taxon>
        <taxon>Pseudobdellovibrionaceae</taxon>
        <taxon>Micavibrio</taxon>
    </lineage>
</organism>
<proteinExistence type="predicted"/>
<feature type="coiled-coil region" evidence="1">
    <location>
        <begin position="302"/>
        <end position="535"/>
    </location>
</feature>
<dbReference type="EMBL" id="QFNK01000017">
    <property type="protein sequence ID" value="PZO88441.1"/>
    <property type="molecule type" value="Genomic_DNA"/>
</dbReference>
<feature type="signal peptide" evidence="3">
    <location>
        <begin position="1"/>
        <end position="27"/>
    </location>
</feature>
<evidence type="ECO:0000256" key="1">
    <source>
        <dbReference type="SAM" id="Coils"/>
    </source>
</evidence>